<accession>A0ABS9ZVZ2</accession>
<gene>
    <name evidence="3" type="ORF">MMF97_07110</name>
</gene>
<proteinExistence type="predicted"/>
<feature type="compositionally biased region" description="Polar residues" evidence="1">
    <location>
        <begin position="311"/>
        <end position="323"/>
    </location>
</feature>
<reference evidence="3" key="1">
    <citation type="submission" date="2022-03" db="EMBL/GenBank/DDBJ databases">
        <authorList>
            <person name="Woo C.Y."/>
        </authorList>
    </citation>
    <scope>NUCLEOTIDE SEQUENCE</scope>
    <source>
        <strain evidence="3">CYS-01</strain>
    </source>
</reference>
<feature type="transmembrane region" description="Helical" evidence="2">
    <location>
        <begin position="9"/>
        <end position="30"/>
    </location>
</feature>
<evidence type="ECO:0000256" key="1">
    <source>
        <dbReference type="SAM" id="MobiDB-lite"/>
    </source>
</evidence>
<keyword evidence="2" id="KW-1133">Transmembrane helix</keyword>
<comment type="caution">
    <text evidence="3">The sequence shown here is derived from an EMBL/GenBank/DDBJ whole genome shotgun (WGS) entry which is preliminary data.</text>
</comment>
<dbReference type="EMBL" id="JALGBH010000001">
    <property type="protein sequence ID" value="MCJ0742473.1"/>
    <property type="molecule type" value="Genomic_DNA"/>
</dbReference>
<evidence type="ECO:0000256" key="2">
    <source>
        <dbReference type="SAM" id="Phobius"/>
    </source>
</evidence>
<dbReference type="RefSeq" id="WP_243360937.1">
    <property type="nucleotide sequence ID" value="NZ_JALGBH010000001.1"/>
</dbReference>
<feature type="region of interest" description="Disordered" evidence="1">
    <location>
        <begin position="299"/>
        <end position="356"/>
    </location>
</feature>
<organism evidence="3 4">
    <name type="scientific">Pedobacter montanisoli</name>
    <dbReference type="NCBI Taxonomy" id="2923277"/>
    <lineage>
        <taxon>Bacteria</taxon>
        <taxon>Pseudomonadati</taxon>
        <taxon>Bacteroidota</taxon>
        <taxon>Sphingobacteriia</taxon>
        <taxon>Sphingobacteriales</taxon>
        <taxon>Sphingobacteriaceae</taxon>
        <taxon>Pedobacter</taxon>
    </lineage>
</organism>
<evidence type="ECO:0000313" key="4">
    <source>
        <dbReference type="Proteomes" id="UP001165460"/>
    </source>
</evidence>
<dbReference type="Proteomes" id="UP001165460">
    <property type="component" value="Unassembled WGS sequence"/>
</dbReference>
<keyword evidence="2" id="KW-0472">Membrane</keyword>
<keyword evidence="3" id="KW-0132">Cell division</keyword>
<evidence type="ECO:0000313" key="3">
    <source>
        <dbReference type="EMBL" id="MCJ0742473.1"/>
    </source>
</evidence>
<keyword evidence="2" id="KW-0812">Transmembrane</keyword>
<dbReference type="GO" id="GO:0051301">
    <property type="term" value="P:cell division"/>
    <property type="evidence" value="ECO:0007669"/>
    <property type="project" value="UniProtKB-KW"/>
</dbReference>
<sequence length="356" mass="40100">MLKKINWRAIFKGFAWLVCLAGVVVLMSFINVKKQSTKCIDVQILIPGADNFIEREEIEAIINKDGKLLGRSLEKINIHSIERDIKDNPYIGFAKVYADMDGVIYVKIKQRQPVLRVINAGGQDYYIDKEGLKMPVSANFTANVLVANGNILEGFSGKIDTLFTPLAKDLYKTALYIKSDTLWDAQIEQIYVDDKNDFELVPRIGNQRIILGNADHIDTKLNNLMAFYKQAMPKVGWNTYKTINLKYTNQVVCERRDSVSIKKLEQVKVVEPNNSQDRQQAIDSVVKESIAQEIKKATAEVHEQKIGASAEKNNSKAGTTVTKSTKEDTNKQQKANTPVKKESVKNVSSATDKKNR</sequence>
<name>A0ABS9ZVZ2_9SPHI</name>
<keyword evidence="3" id="KW-0131">Cell cycle</keyword>
<keyword evidence="4" id="KW-1185">Reference proteome</keyword>
<protein>
    <submittedName>
        <fullName evidence="3">Cell division protein FtsQ</fullName>
    </submittedName>
</protein>